<keyword evidence="3" id="KW-0819">tRNA processing</keyword>
<keyword evidence="11" id="KW-1185">Reference proteome</keyword>
<proteinExistence type="inferred from homology"/>
<keyword evidence="10" id="KW-0540">Nuclease</keyword>
<dbReference type="RefSeq" id="XP_002628371.1">
    <property type="nucleotide sequence ID" value="XM_002628325.2"/>
</dbReference>
<accession>A0A179UE35</accession>
<sequence>MASSTTSAVSTVSNGRLNSSNNSNLDPQKDAAKYPPARPRRPNYKHIHRFPLPLHVYPLPPLIPHNPLSLISIALSYLTYLISPPHQHIYTAYFDPSTSSIHVTDARAIRTLWEMGFFGKGSLSRSEPSWLDREKNRRGLTGDATSEEVTGKRRLERRERKLERARKEKEAIAEQLKAEAQLRDARGDFQSSELDKTFTALESPVHDAAVAQLDDKPRDTHGQESTVTANNSSISKQDMTNGHVGSVRSNGGKTVRFSPVVEQKCYDAQATIPWLPEPSIPSTDKNEHTVVLKNEEHLQLSNEEALFLVYGLGVLQVYNSDRTSILSASSLLTVFRQHSYFPPRESSAPAQPDDPFMLSYVVYHHFRSLGWVIRSGVKFGVDYLLYNRGPVFSHAEFAVCLLPAYSDPYWTATEERRQKTAKKEGRTWWWLHCVNRVQAQVKKSLVLCYVEVPPPHTQPPPTDATGEGGELDIGTLLRTYKVREMTIKRWVPNRSRD</sequence>
<evidence type="ECO:0000256" key="2">
    <source>
        <dbReference type="ARBA" id="ARBA00012573"/>
    </source>
</evidence>
<dbReference type="EMBL" id="GG657449">
    <property type="protein sequence ID" value="OAT04782.1"/>
    <property type="molecule type" value="Genomic_DNA"/>
</dbReference>
<dbReference type="InterPro" id="IPR016589">
    <property type="entry name" value="tRNA_splic_SEN2"/>
</dbReference>
<dbReference type="EC" id="4.6.1.16" evidence="2"/>
<keyword evidence="10" id="KW-0378">Hydrolase</keyword>
<comment type="similarity">
    <text evidence="1">Belongs to the tRNA-intron endonuclease family.</text>
</comment>
<dbReference type="KEGG" id="bgh:BDBG_01279"/>
<evidence type="ECO:0000256" key="6">
    <source>
        <dbReference type="ARBA" id="ARBA00034031"/>
    </source>
</evidence>
<dbReference type="SUPFAM" id="SSF53032">
    <property type="entry name" value="tRNA-intron endonuclease catalytic domain-like"/>
    <property type="match status" value="1"/>
</dbReference>
<dbReference type="GO" id="GO:0000214">
    <property type="term" value="C:tRNA-intron endonuclease complex"/>
    <property type="evidence" value="ECO:0007669"/>
    <property type="project" value="InterPro"/>
</dbReference>
<feature type="region of interest" description="Disordered" evidence="8">
    <location>
        <begin position="124"/>
        <end position="154"/>
    </location>
</feature>
<comment type="catalytic activity">
    <reaction evidence="6">
        <text>pretRNA = a 3'-half-tRNA molecule with a 5'-OH end + a 5'-half-tRNA molecule with a 2',3'-cyclic phosphate end + an intron with a 2',3'-cyclic phosphate and a 5'-hydroxyl terminus.</text>
        <dbReference type="EC" id="4.6.1.16"/>
    </reaction>
</comment>
<dbReference type="AlphaFoldDB" id="A0A179UE35"/>
<feature type="compositionally biased region" description="Low complexity" evidence="8">
    <location>
        <begin position="1"/>
        <end position="24"/>
    </location>
</feature>
<feature type="region of interest" description="Disordered" evidence="8">
    <location>
        <begin position="216"/>
        <end position="251"/>
    </location>
</feature>
<dbReference type="PANTHER" id="PTHR21227:SF0">
    <property type="entry name" value="TRNA-SPLICING ENDONUCLEASE SUBUNIT SEN2"/>
    <property type="match status" value="1"/>
</dbReference>
<dbReference type="Proteomes" id="UP000002038">
    <property type="component" value="Unassembled WGS sequence"/>
</dbReference>
<dbReference type="GO" id="GO:0000213">
    <property type="term" value="F:tRNA-intron lyase activity"/>
    <property type="evidence" value="ECO:0007669"/>
    <property type="project" value="UniProtKB-EC"/>
</dbReference>
<dbReference type="Pfam" id="PF01974">
    <property type="entry name" value="tRNA_int_endo"/>
    <property type="match status" value="1"/>
</dbReference>
<reference evidence="11" key="1">
    <citation type="journal article" date="2015" name="PLoS Genet.">
        <title>The dynamic genome and transcriptome of the human fungal pathogen Blastomyces and close relative Emmonsia.</title>
        <authorList>
            <person name="Munoz J.F."/>
            <person name="Gauthier G.M."/>
            <person name="Desjardins C.A."/>
            <person name="Gallo J.E."/>
            <person name="Holder J."/>
            <person name="Sullivan T.D."/>
            <person name="Marty A.J."/>
            <person name="Carmen J.C."/>
            <person name="Chen Z."/>
            <person name="Ding L."/>
            <person name="Gujja S."/>
            <person name="Magrini V."/>
            <person name="Misas E."/>
            <person name="Mitreva M."/>
            <person name="Priest M."/>
            <person name="Saif S."/>
            <person name="Whiston E.A."/>
            <person name="Young S."/>
            <person name="Zeng Q."/>
            <person name="Goldman W.E."/>
            <person name="Mardis E.R."/>
            <person name="Taylor J.W."/>
            <person name="McEwen J.G."/>
            <person name="Clay O.K."/>
            <person name="Klein B.S."/>
            <person name="Cuomo C.A."/>
        </authorList>
    </citation>
    <scope>NUCLEOTIDE SEQUENCE [LARGE SCALE GENOMIC DNA]</scope>
    <source>
        <strain evidence="11">SLH14081</strain>
    </source>
</reference>
<feature type="compositionally biased region" description="Polar residues" evidence="8">
    <location>
        <begin position="223"/>
        <end position="240"/>
    </location>
</feature>
<dbReference type="Gene3D" id="3.40.1350.10">
    <property type="match status" value="1"/>
</dbReference>
<dbReference type="InterPro" id="IPR006677">
    <property type="entry name" value="tRNA_intron_Endonuc_cat-like"/>
</dbReference>
<evidence type="ECO:0000256" key="4">
    <source>
        <dbReference type="ARBA" id="ARBA00023239"/>
    </source>
</evidence>
<dbReference type="PIRSF" id="PIRSF011789">
    <property type="entry name" value="tRNA_splic_SEN2"/>
    <property type="match status" value="1"/>
</dbReference>
<dbReference type="InterPro" id="IPR006676">
    <property type="entry name" value="tRNA_splic"/>
</dbReference>
<dbReference type="GO" id="GO:0005737">
    <property type="term" value="C:cytoplasm"/>
    <property type="evidence" value="ECO:0007669"/>
    <property type="project" value="TreeGrafter"/>
</dbReference>
<evidence type="ECO:0000313" key="11">
    <source>
        <dbReference type="Proteomes" id="UP000002038"/>
    </source>
</evidence>
<gene>
    <name evidence="10" type="ORF">BDBG_01279</name>
</gene>
<dbReference type="STRING" id="559298.A0A179UE35"/>
<protein>
    <recommendedName>
        <fullName evidence="2">tRNA-intron lyase</fullName>
        <ecNumber evidence="2">4.6.1.16</ecNumber>
    </recommendedName>
    <alternativeName>
        <fullName evidence="5">tRNA-intron endonuclease Sen2</fullName>
    </alternativeName>
</protein>
<feature type="active site" evidence="7">
    <location>
        <position position="386"/>
    </location>
</feature>
<dbReference type="InterPro" id="IPR036167">
    <property type="entry name" value="tRNA_intron_Endo_cat-like_sf"/>
</dbReference>
<dbReference type="FunFam" id="3.40.1350.10:FF:000007">
    <property type="entry name" value="tRNA-splicing endonuclease subunit Sen2"/>
    <property type="match status" value="1"/>
</dbReference>
<feature type="domain" description="tRNA intron endonuclease catalytic" evidence="9">
    <location>
        <begin position="356"/>
        <end position="450"/>
    </location>
</feature>
<evidence type="ECO:0000256" key="8">
    <source>
        <dbReference type="SAM" id="MobiDB-lite"/>
    </source>
</evidence>
<dbReference type="CDD" id="cd22363">
    <property type="entry name" value="tRNA-intron_lyase_C"/>
    <property type="match status" value="1"/>
</dbReference>
<evidence type="ECO:0000256" key="5">
    <source>
        <dbReference type="ARBA" id="ARBA00032432"/>
    </source>
</evidence>
<evidence type="ECO:0000256" key="1">
    <source>
        <dbReference type="ARBA" id="ARBA00008078"/>
    </source>
</evidence>
<dbReference type="InterPro" id="IPR011856">
    <property type="entry name" value="tRNA_endonuc-like_dom_sf"/>
</dbReference>
<dbReference type="OrthoDB" id="10249562at2759"/>
<dbReference type="VEuPathDB" id="FungiDB:BDBG_01279"/>
<name>A0A179UE35_BLAGS</name>
<dbReference type="PANTHER" id="PTHR21227">
    <property type="entry name" value="TRNA-SPLICING ENDONUCLEASE SUBUNIT SEN2"/>
    <property type="match status" value="1"/>
</dbReference>
<feature type="region of interest" description="Disordered" evidence="8">
    <location>
        <begin position="1"/>
        <end position="42"/>
    </location>
</feature>
<keyword evidence="4" id="KW-0456">Lyase</keyword>
<evidence type="ECO:0000256" key="3">
    <source>
        <dbReference type="ARBA" id="ARBA00022694"/>
    </source>
</evidence>
<feature type="active site" evidence="7">
    <location>
        <position position="394"/>
    </location>
</feature>
<evidence type="ECO:0000313" key="10">
    <source>
        <dbReference type="EMBL" id="OAT04782.1"/>
    </source>
</evidence>
<organism evidence="10 11">
    <name type="scientific">Blastomyces gilchristii (strain SLH14081)</name>
    <name type="common">Blastomyces dermatitidis</name>
    <dbReference type="NCBI Taxonomy" id="559298"/>
    <lineage>
        <taxon>Eukaryota</taxon>
        <taxon>Fungi</taxon>
        <taxon>Dikarya</taxon>
        <taxon>Ascomycota</taxon>
        <taxon>Pezizomycotina</taxon>
        <taxon>Eurotiomycetes</taxon>
        <taxon>Eurotiomycetidae</taxon>
        <taxon>Onygenales</taxon>
        <taxon>Ajellomycetaceae</taxon>
        <taxon>Blastomyces</taxon>
    </lineage>
</organism>
<evidence type="ECO:0000259" key="9">
    <source>
        <dbReference type="Pfam" id="PF01974"/>
    </source>
</evidence>
<keyword evidence="10" id="KW-0255">Endonuclease</keyword>
<dbReference type="GO" id="GO:0003676">
    <property type="term" value="F:nucleic acid binding"/>
    <property type="evidence" value="ECO:0007669"/>
    <property type="project" value="InterPro"/>
</dbReference>
<evidence type="ECO:0000256" key="7">
    <source>
        <dbReference type="PIRSR" id="PIRSR011789-1"/>
    </source>
</evidence>
<dbReference type="NCBIfam" id="TIGR00324">
    <property type="entry name" value="endA"/>
    <property type="match status" value="1"/>
</dbReference>
<dbReference type="GeneID" id="8510577"/>
<dbReference type="GO" id="GO:0000379">
    <property type="term" value="P:tRNA-type intron splice site recognition and cleavage"/>
    <property type="evidence" value="ECO:0007669"/>
    <property type="project" value="TreeGrafter"/>
</dbReference>
<feature type="active site" evidence="7">
    <location>
        <position position="443"/>
    </location>
</feature>